<evidence type="ECO:0000256" key="2">
    <source>
        <dbReference type="ARBA" id="ARBA00001970"/>
    </source>
</evidence>
<keyword evidence="6 11" id="KW-0106">Calcium</keyword>
<evidence type="ECO:0000256" key="11">
    <source>
        <dbReference type="PIRSR" id="PIRSR600823-3"/>
    </source>
</evidence>
<feature type="binding site" evidence="11">
    <location>
        <position position="73"/>
    </location>
    <ligand>
        <name>Ca(2+)</name>
        <dbReference type="ChEBI" id="CHEBI:29108"/>
        <label>1</label>
    </ligand>
</feature>
<dbReference type="InterPro" id="IPR000823">
    <property type="entry name" value="Peroxidase_pln"/>
</dbReference>
<evidence type="ECO:0000256" key="7">
    <source>
        <dbReference type="ARBA" id="ARBA00023002"/>
    </source>
</evidence>
<evidence type="ECO:0000256" key="9">
    <source>
        <dbReference type="ARBA" id="ARBA00023324"/>
    </source>
</evidence>
<keyword evidence="4" id="KW-0349">Heme</keyword>
<evidence type="ECO:0000313" key="18">
    <source>
        <dbReference type="Proteomes" id="UP000287651"/>
    </source>
</evidence>
<gene>
    <name evidence="17" type="ORF">B296_00019057</name>
</gene>
<dbReference type="EMBL" id="AMZH03001389">
    <property type="protein sequence ID" value="RRT79484.1"/>
    <property type="molecule type" value="Genomic_DNA"/>
</dbReference>
<comment type="similarity">
    <text evidence="14">Belongs to the peroxidase family.</text>
</comment>
<accession>A0A427AT98</accession>
<feature type="site" description="Transition state stabilizer" evidence="12">
    <location>
        <position position="68"/>
    </location>
</feature>
<dbReference type="AlphaFoldDB" id="A0A427AT98"/>
<evidence type="ECO:0000256" key="5">
    <source>
        <dbReference type="ARBA" id="ARBA00022723"/>
    </source>
</evidence>
<evidence type="ECO:0000256" key="10">
    <source>
        <dbReference type="PIRSR" id="PIRSR600823-1"/>
    </source>
</evidence>
<proteinExistence type="inferred from homology"/>
<keyword evidence="13" id="KW-1015">Disulfide bond</keyword>
<dbReference type="GO" id="GO:0020037">
    <property type="term" value="F:heme binding"/>
    <property type="evidence" value="ECO:0007669"/>
    <property type="project" value="InterPro"/>
</dbReference>
<dbReference type="GO" id="GO:0046872">
    <property type="term" value="F:metal ion binding"/>
    <property type="evidence" value="ECO:0007669"/>
    <property type="project" value="UniProtKB-KW"/>
</dbReference>
<dbReference type="Gene3D" id="1.10.520.10">
    <property type="match status" value="2"/>
</dbReference>
<dbReference type="Pfam" id="PF00141">
    <property type="entry name" value="peroxidase"/>
    <property type="match status" value="1"/>
</dbReference>
<comment type="catalytic activity">
    <reaction evidence="1">
        <text>2 a phenolic donor + H2O2 = 2 a phenolic radical donor + 2 H2O</text>
        <dbReference type="Rhea" id="RHEA:56136"/>
        <dbReference type="ChEBI" id="CHEBI:15377"/>
        <dbReference type="ChEBI" id="CHEBI:16240"/>
        <dbReference type="ChEBI" id="CHEBI:139520"/>
        <dbReference type="ChEBI" id="CHEBI:139521"/>
        <dbReference type="EC" id="1.11.1.7"/>
    </reaction>
</comment>
<dbReference type="GO" id="GO:0006979">
    <property type="term" value="P:response to oxidative stress"/>
    <property type="evidence" value="ECO:0007669"/>
    <property type="project" value="InterPro"/>
</dbReference>
<keyword evidence="3" id="KW-0575">Peroxidase</keyword>
<keyword evidence="7" id="KW-0560">Oxidoreductase</keyword>
<evidence type="ECO:0000256" key="8">
    <source>
        <dbReference type="ARBA" id="ARBA00023004"/>
    </source>
</evidence>
<dbReference type="GO" id="GO:0140825">
    <property type="term" value="F:lactoperoxidase activity"/>
    <property type="evidence" value="ECO:0007669"/>
    <property type="project" value="UniProtKB-EC"/>
</dbReference>
<dbReference type="InterPro" id="IPR010255">
    <property type="entry name" value="Haem_peroxidase_sf"/>
</dbReference>
<feature type="domain" description="Plant heme peroxidase family profile" evidence="16">
    <location>
        <begin position="34"/>
        <end position="215"/>
    </location>
</feature>
<dbReference type="PRINTS" id="PR00458">
    <property type="entry name" value="PEROXIDASE"/>
</dbReference>
<evidence type="ECO:0000256" key="3">
    <source>
        <dbReference type="ARBA" id="ARBA00022559"/>
    </source>
</evidence>
<comment type="cofactor">
    <cofactor evidence="2">
        <name>heme b</name>
        <dbReference type="ChEBI" id="CHEBI:60344"/>
    </cofactor>
</comment>
<dbReference type="PRINTS" id="PR00461">
    <property type="entry name" value="PLPEROXIDASE"/>
</dbReference>
<name>A0A427AT98_ENSVE</name>
<evidence type="ECO:0000256" key="15">
    <source>
        <dbReference type="SAM" id="MobiDB-lite"/>
    </source>
</evidence>
<feature type="region of interest" description="Disordered" evidence="15">
    <location>
        <begin position="1"/>
        <end position="31"/>
    </location>
</feature>
<keyword evidence="9" id="KW-0376">Hydrogen peroxide</keyword>
<evidence type="ECO:0000256" key="4">
    <source>
        <dbReference type="ARBA" id="ARBA00022617"/>
    </source>
</evidence>
<comment type="caution">
    <text evidence="17">The sequence shown here is derived from an EMBL/GenBank/DDBJ whole genome shotgun (WGS) entry which is preliminary data.</text>
</comment>
<dbReference type="SUPFAM" id="SSF48113">
    <property type="entry name" value="Heme-dependent peroxidases"/>
    <property type="match status" value="1"/>
</dbReference>
<dbReference type="PANTHER" id="PTHR31388">
    <property type="entry name" value="PEROXIDASE 72-RELATED"/>
    <property type="match status" value="1"/>
</dbReference>
<keyword evidence="8" id="KW-0408">Iron</keyword>
<dbReference type="PANTHER" id="PTHR31388:SF5">
    <property type="entry name" value="PEROXIDASE"/>
    <property type="match status" value="1"/>
</dbReference>
<organism evidence="17 18">
    <name type="scientific">Ensete ventricosum</name>
    <name type="common">Abyssinian banana</name>
    <name type="synonym">Musa ensete</name>
    <dbReference type="NCBI Taxonomy" id="4639"/>
    <lineage>
        <taxon>Eukaryota</taxon>
        <taxon>Viridiplantae</taxon>
        <taxon>Streptophyta</taxon>
        <taxon>Embryophyta</taxon>
        <taxon>Tracheophyta</taxon>
        <taxon>Spermatophyta</taxon>
        <taxon>Magnoliopsida</taxon>
        <taxon>Liliopsida</taxon>
        <taxon>Zingiberales</taxon>
        <taxon>Musaceae</taxon>
        <taxon>Ensete</taxon>
    </lineage>
</organism>
<keyword evidence="5 11" id="KW-0479">Metal-binding</keyword>
<evidence type="ECO:0000259" key="16">
    <source>
        <dbReference type="PROSITE" id="PS50873"/>
    </source>
</evidence>
<feature type="binding site" evidence="11">
    <location>
        <position position="76"/>
    </location>
    <ligand>
        <name>Ca(2+)</name>
        <dbReference type="ChEBI" id="CHEBI:29108"/>
        <label>1</label>
    </ligand>
</feature>
<feature type="compositionally biased region" description="Low complexity" evidence="15">
    <location>
        <begin position="12"/>
        <end position="24"/>
    </location>
</feature>
<feature type="active site" description="Proton acceptor" evidence="10">
    <location>
        <position position="72"/>
    </location>
</feature>
<protein>
    <recommendedName>
        <fullName evidence="16">Plant heme peroxidase family profile domain-containing protein</fullName>
    </recommendedName>
</protein>
<dbReference type="InterPro" id="IPR019794">
    <property type="entry name" value="Peroxidases_AS"/>
</dbReference>
<comment type="cofactor">
    <cofactor evidence="11">
        <name>Ca(2+)</name>
        <dbReference type="ChEBI" id="CHEBI:29108"/>
    </cofactor>
    <text evidence="11">Binds 2 calcium ions per subunit.</text>
</comment>
<dbReference type="PROSITE" id="PS50873">
    <property type="entry name" value="PEROXIDASE_4"/>
    <property type="match status" value="1"/>
</dbReference>
<reference evidence="17 18" key="1">
    <citation type="journal article" date="2014" name="Agronomy (Basel)">
        <title>A Draft Genome Sequence for Ensete ventricosum, the Drought-Tolerant Tree Against Hunger.</title>
        <authorList>
            <person name="Harrison J."/>
            <person name="Moore K.A."/>
            <person name="Paszkiewicz K."/>
            <person name="Jones T."/>
            <person name="Grant M."/>
            <person name="Ambacheew D."/>
            <person name="Muzemil S."/>
            <person name="Studholme D.J."/>
        </authorList>
    </citation>
    <scope>NUCLEOTIDE SEQUENCE [LARGE SCALE GENOMIC DNA]</scope>
</reference>
<evidence type="ECO:0000256" key="1">
    <source>
        <dbReference type="ARBA" id="ARBA00000189"/>
    </source>
</evidence>
<evidence type="ECO:0000313" key="17">
    <source>
        <dbReference type="EMBL" id="RRT79484.1"/>
    </source>
</evidence>
<evidence type="ECO:0000256" key="13">
    <source>
        <dbReference type="PIRSR" id="PIRSR600823-5"/>
    </source>
</evidence>
<evidence type="ECO:0000256" key="12">
    <source>
        <dbReference type="PIRSR" id="PIRSR600823-4"/>
    </source>
</evidence>
<feature type="disulfide bond" evidence="13">
    <location>
        <begin position="41"/>
        <end position="101"/>
    </location>
</feature>
<dbReference type="GO" id="GO:0042744">
    <property type="term" value="P:hydrogen peroxide catabolic process"/>
    <property type="evidence" value="ECO:0007669"/>
    <property type="project" value="UniProtKB-KW"/>
</dbReference>
<evidence type="ECO:0000256" key="6">
    <source>
        <dbReference type="ARBA" id="ARBA00022837"/>
    </source>
</evidence>
<dbReference type="InterPro" id="IPR002016">
    <property type="entry name" value="Haem_peroxidase"/>
</dbReference>
<dbReference type="Proteomes" id="UP000287651">
    <property type="component" value="Unassembled WGS sequence"/>
</dbReference>
<dbReference type="PROSITE" id="PS00436">
    <property type="entry name" value="PEROXIDASE_2"/>
    <property type="match status" value="1"/>
</dbReference>
<evidence type="ECO:0000256" key="14">
    <source>
        <dbReference type="RuleBase" id="RU004241"/>
    </source>
</evidence>
<sequence>MLQGPTSDHGFLSSKHCSLSRSLSPRSTGNCRRHSTLAGTCPNSLQIVRSTMALAVNMDPPAATFVLRLFFHDCFVNARYENSARGFEVVDAIKSNVEVACPATVSCADILALAARDLQTPNRFDNSYYRNLVDKKGLLHSDQELFNGGSQERLYGTDGAAVVKTGALSPLTGTMGDIRLILQKKSEPIGIRITVYMFTCVRDSHPVNSSYGGGD</sequence>